<dbReference type="Proteomes" id="UP000298787">
    <property type="component" value="Chromosome 15"/>
</dbReference>
<keyword evidence="2" id="KW-1185">Reference proteome</keyword>
<organism evidence="1 2">
    <name type="scientific">Collichthys lucidus</name>
    <name type="common">Big head croaker</name>
    <name type="synonym">Sciaena lucida</name>
    <dbReference type="NCBI Taxonomy" id="240159"/>
    <lineage>
        <taxon>Eukaryota</taxon>
        <taxon>Metazoa</taxon>
        <taxon>Chordata</taxon>
        <taxon>Craniata</taxon>
        <taxon>Vertebrata</taxon>
        <taxon>Euteleostomi</taxon>
        <taxon>Actinopterygii</taxon>
        <taxon>Neopterygii</taxon>
        <taxon>Teleostei</taxon>
        <taxon>Neoteleostei</taxon>
        <taxon>Acanthomorphata</taxon>
        <taxon>Eupercaria</taxon>
        <taxon>Sciaenidae</taxon>
        <taxon>Collichthys</taxon>
    </lineage>
</organism>
<accession>A0A4U5V858</accession>
<dbReference type="AlphaFoldDB" id="A0A4U5V858"/>
<dbReference type="EMBL" id="CM014092">
    <property type="protein sequence ID" value="TKS82845.1"/>
    <property type="molecule type" value="Genomic_DNA"/>
</dbReference>
<gene>
    <name evidence="1" type="ORF">D9C73_016954</name>
</gene>
<evidence type="ECO:0000313" key="2">
    <source>
        <dbReference type="Proteomes" id="UP000298787"/>
    </source>
</evidence>
<reference evidence="1 2" key="1">
    <citation type="submission" date="2019-01" db="EMBL/GenBank/DDBJ databases">
        <title>Genome Assembly of Collichthys lucidus.</title>
        <authorList>
            <person name="Cai M."/>
            <person name="Xiao S."/>
        </authorList>
    </citation>
    <scope>NUCLEOTIDE SEQUENCE [LARGE SCALE GENOMIC DNA]</scope>
    <source>
        <strain evidence="1">JT15FE1705JMU</strain>
        <tissue evidence="1">Muscle</tissue>
    </source>
</reference>
<evidence type="ECO:0000313" key="1">
    <source>
        <dbReference type="EMBL" id="TKS82845.1"/>
    </source>
</evidence>
<name>A0A4U5V858_COLLU</name>
<protein>
    <submittedName>
        <fullName evidence="1">Uncharacterized protein</fullName>
    </submittedName>
</protein>
<proteinExistence type="predicted"/>
<sequence length="129" mass="14612">MTFPPVARKDSTRSCRGWWSLQTAAAEMFVLIDLLQSDSVASSSMMEGNLTLTESWYKALEALTLYQSDARVNDEVLFTTKPFVVRIISKADLCYSSEKWNTVSTEGRDQCLNVHNDGEFWLNNDKSSN</sequence>